<evidence type="ECO:0000256" key="2">
    <source>
        <dbReference type="ARBA" id="ARBA00009347"/>
    </source>
</evidence>
<dbReference type="FunFam" id="1.20.140.10:FF:000001">
    <property type="entry name" value="Acyl-CoA dehydrogenase"/>
    <property type="match status" value="1"/>
</dbReference>
<organism evidence="11 12">
    <name type="scientific">Halobacillus alkaliphilus</name>
    <dbReference type="NCBI Taxonomy" id="396056"/>
    <lineage>
        <taxon>Bacteria</taxon>
        <taxon>Bacillati</taxon>
        <taxon>Bacillota</taxon>
        <taxon>Bacilli</taxon>
        <taxon>Bacillales</taxon>
        <taxon>Bacillaceae</taxon>
        <taxon>Halobacillus</taxon>
    </lineage>
</organism>
<keyword evidence="12" id="KW-1185">Reference proteome</keyword>
<evidence type="ECO:0000256" key="5">
    <source>
        <dbReference type="ARBA" id="ARBA00022827"/>
    </source>
</evidence>
<evidence type="ECO:0000256" key="4">
    <source>
        <dbReference type="ARBA" id="ARBA00022630"/>
    </source>
</evidence>
<feature type="domain" description="Acyl-CoA dehydrogenase/oxidase C-terminal" evidence="8">
    <location>
        <begin position="249"/>
        <end position="397"/>
    </location>
</feature>
<evidence type="ECO:0000256" key="1">
    <source>
        <dbReference type="ARBA" id="ARBA00001974"/>
    </source>
</evidence>
<comment type="similarity">
    <text evidence="2 7">Belongs to the acyl-CoA dehydrogenase family.</text>
</comment>
<evidence type="ECO:0000256" key="7">
    <source>
        <dbReference type="RuleBase" id="RU362125"/>
    </source>
</evidence>
<evidence type="ECO:0000259" key="10">
    <source>
        <dbReference type="Pfam" id="PF02771"/>
    </source>
</evidence>
<dbReference type="SUPFAM" id="SSF47203">
    <property type="entry name" value="Acyl-CoA dehydrogenase C-terminal domain-like"/>
    <property type="match status" value="1"/>
</dbReference>
<dbReference type="GO" id="GO:0050660">
    <property type="term" value="F:flavin adenine dinucleotide binding"/>
    <property type="evidence" value="ECO:0007669"/>
    <property type="project" value="InterPro"/>
</dbReference>
<feature type="domain" description="Acyl-CoA oxidase/dehydrogenase middle" evidence="9">
    <location>
        <begin position="140"/>
        <end position="235"/>
    </location>
</feature>
<keyword evidence="5 7" id="KW-0274">FAD</keyword>
<comment type="cofactor">
    <cofactor evidence="1 7">
        <name>FAD</name>
        <dbReference type="ChEBI" id="CHEBI:57692"/>
    </cofactor>
</comment>
<keyword evidence="6 7" id="KW-0560">Oxidoreductase</keyword>
<dbReference type="InterPro" id="IPR037069">
    <property type="entry name" value="AcylCoA_DH/ox_N_sf"/>
</dbReference>
<dbReference type="PANTHER" id="PTHR48083">
    <property type="entry name" value="MEDIUM-CHAIN SPECIFIC ACYL-COA DEHYDROGENASE, MITOCHONDRIAL-RELATED"/>
    <property type="match status" value="1"/>
</dbReference>
<evidence type="ECO:0000313" key="11">
    <source>
        <dbReference type="EMBL" id="SFF79009.1"/>
    </source>
</evidence>
<dbReference type="InterPro" id="IPR036250">
    <property type="entry name" value="AcylCo_DH-like_C"/>
</dbReference>
<dbReference type="InterPro" id="IPR006089">
    <property type="entry name" value="Acyl-CoA_DH_CS"/>
</dbReference>
<dbReference type="Proteomes" id="UP000198897">
    <property type="component" value="Unassembled WGS sequence"/>
</dbReference>
<dbReference type="Pfam" id="PF02771">
    <property type="entry name" value="Acyl-CoA_dh_N"/>
    <property type="match status" value="1"/>
</dbReference>
<evidence type="ECO:0000259" key="9">
    <source>
        <dbReference type="Pfam" id="PF02770"/>
    </source>
</evidence>
<name>A0A1I2LKQ3_9BACI</name>
<reference evidence="12" key="1">
    <citation type="submission" date="2016-10" db="EMBL/GenBank/DDBJ databases">
        <authorList>
            <person name="Varghese N."/>
            <person name="Submissions S."/>
        </authorList>
    </citation>
    <scope>NUCLEOTIDE SEQUENCE [LARGE SCALE GENOMIC DNA]</scope>
    <source>
        <strain evidence="12">FP5</strain>
    </source>
</reference>
<dbReference type="Gene3D" id="1.20.140.10">
    <property type="entry name" value="Butyryl-CoA Dehydrogenase, subunit A, domain 3"/>
    <property type="match status" value="1"/>
</dbReference>
<dbReference type="PROSITE" id="PS00073">
    <property type="entry name" value="ACYL_COA_DH_2"/>
    <property type="match status" value="1"/>
</dbReference>
<dbReference type="Gene3D" id="1.10.540.10">
    <property type="entry name" value="Acyl-CoA dehydrogenase/oxidase, N-terminal domain"/>
    <property type="match status" value="1"/>
</dbReference>
<dbReference type="Pfam" id="PF02770">
    <property type="entry name" value="Acyl-CoA_dh_M"/>
    <property type="match status" value="1"/>
</dbReference>
<sequence>MIIHLFKITKIGDRDMHLRLTEEQEMVKKTIRKFVEKELIPLENEVLRNEREGKPSLPEGKMKELQMKAKEAGFWGINTPEEYGGADLGQMMMAIVLMEVSRTFVPFQFGGSADNILYYGNEEQKQKYLIPTINGELKSCFAMTEPGAGSDTRNIRMTAVKDGNEWILNGEKTFITGGNEADFVMVIAVTNKELHQSSGGREGVTCFIADRSMGWKSEYIHTMGEWGPAALVFDNVRVPEENILGEIDRGYELGLEWIGFARWVVGARAVGAAERLLNMAIDYANERETFGKPIGTRQAIQWQIADSAVEIEAAKWLVLNAAFTLDNGEDNRHYASMAKLYGATMGNNVVDRVLQIHGGMGYTRELPIERWYREARLWRIYDGTDEIQRLIISRNLLKGHVKIG</sequence>
<evidence type="ECO:0000256" key="6">
    <source>
        <dbReference type="ARBA" id="ARBA00023002"/>
    </source>
</evidence>
<dbReference type="InterPro" id="IPR046373">
    <property type="entry name" value="Acyl-CoA_Oxase/DH_mid-dom_sf"/>
</dbReference>
<keyword evidence="4 7" id="KW-0285">Flavoprotein</keyword>
<dbReference type="InterPro" id="IPR006091">
    <property type="entry name" value="Acyl-CoA_Oxase/DH_mid-dom"/>
</dbReference>
<evidence type="ECO:0000256" key="3">
    <source>
        <dbReference type="ARBA" id="ARBA00019125"/>
    </source>
</evidence>
<dbReference type="InterPro" id="IPR050741">
    <property type="entry name" value="Acyl-CoA_dehydrogenase"/>
</dbReference>
<gene>
    <name evidence="11" type="ORF">SAMN05216353_10940</name>
</gene>
<evidence type="ECO:0000313" key="12">
    <source>
        <dbReference type="Proteomes" id="UP000198897"/>
    </source>
</evidence>
<dbReference type="GO" id="GO:0033539">
    <property type="term" value="P:fatty acid beta-oxidation using acyl-CoA dehydrogenase"/>
    <property type="evidence" value="ECO:0007669"/>
    <property type="project" value="TreeGrafter"/>
</dbReference>
<accession>A0A1I2LKQ3</accession>
<dbReference type="PANTHER" id="PTHR48083:SF2">
    <property type="entry name" value="MEDIUM-CHAIN SPECIFIC ACYL-COA DEHYDROGENASE, MITOCHONDRIAL"/>
    <property type="match status" value="1"/>
</dbReference>
<feature type="domain" description="Acyl-CoA dehydrogenase/oxidase N-terminal" evidence="10">
    <location>
        <begin position="21"/>
        <end position="136"/>
    </location>
</feature>
<dbReference type="InterPro" id="IPR013786">
    <property type="entry name" value="AcylCoA_DH/ox_N"/>
</dbReference>
<dbReference type="EMBL" id="FOOG01000009">
    <property type="protein sequence ID" value="SFF79009.1"/>
    <property type="molecule type" value="Genomic_DNA"/>
</dbReference>
<dbReference type="InterPro" id="IPR009100">
    <property type="entry name" value="AcylCoA_DH/oxidase_NM_dom_sf"/>
</dbReference>
<dbReference type="GO" id="GO:0003995">
    <property type="term" value="F:acyl-CoA dehydrogenase activity"/>
    <property type="evidence" value="ECO:0007669"/>
    <property type="project" value="InterPro"/>
</dbReference>
<dbReference type="Pfam" id="PF00441">
    <property type="entry name" value="Acyl-CoA_dh_1"/>
    <property type="match status" value="1"/>
</dbReference>
<dbReference type="GO" id="GO:0005737">
    <property type="term" value="C:cytoplasm"/>
    <property type="evidence" value="ECO:0007669"/>
    <property type="project" value="TreeGrafter"/>
</dbReference>
<proteinExistence type="inferred from homology"/>
<dbReference type="SUPFAM" id="SSF56645">
    <property type="entry name" value="Acyl-CoA dehydrogenase NM domain-like"/>
    <property type="match status" value="1"/>
</dbReference>
<protein>
    <recommendedName>
        <fullName evidence="3">Medium-chain specific acyl-CoA dehydrogenase, mitochondrial</fullName>
    </recommendedName>
</protein>
<dbReference type="Gene3D" id="2.40.110.10">
    <property type="entry name" value="Butyryl-CoA Dehydrogenase, subunit A, domain 2"/>
    <property type="match status" value="1"/>
</dbReference>
<evidence type="ECO:0000259" key="8">
    <source>
        <dbReference type="Pfam" id="PF00441"/>
    </source>
</evidence>
<dbReference type="InterPro" id="IPR009075">
    <property type="entry name" value="AcylCo_DH/oxidase_C"/>
</dbReference>
<dbReference type="AlphaFoldDB" id="A0A1I2LKQ3"/>